<feature type="domain" description="Fe-containing alcohol dehydrogenase-like C-terminal" evidence="3">
    <location>
        <begin position="187"/>
        <end position="379"/>
    </location>
</feature>
<gene>
    <name evidence="4" type="ORF">SAMN04490355_11032</name>
</gene>
<evidence type="ECO:0000313" key="4">
    <source>
        <dbReference type="EMBL" id="SFM39687.1"/>
    </source>
</evidence>
<dbReference type="InterPro" id="IPR034802">
    <property type="entry name" value="NADPH_BDH"/>
</dbReference>
<dbReference type="CDD" id="cd08179">
    <property type="entry name" value="NADPH_BDH"/>
    <property type="match status" value="1"/>
</dbReference>
<evidence type="ECO:0000259" key="2">
    <source>
        <dbReference type="Pfam" id="PF00465"/>
    </source>
</evidence>
<dbReference type="PROSITE" id="PS00913">
    <property type="entry name" value="ADH_IRON_1"/>
    <property type="match status" value="1"/>
</dbReference>
<dbReference type="STRING" id="1123291.SAMN04490355_11032"/>
<dbReference type="GO" id="GO:0046872">
    <property type="term" value="F:metal ion binding"/>
    <property type="evidence" value="ECO:0007669"/>
    <property type="project" value="InterPro"/>
</dbReference>
<dbReference type="InterPro" id="IPR001670">
    <property type="entry name" value="ADH_Fe/GldA"/>
</dbReference>
<dbReference type="GO" id="GO:0004022">
    <property type="term" value="F:alcohol dehydrogenase (NAD+) activity"/>
    <property type="evidence" value="ECO:0007669"/>
    <property type="project" value="UniProtKB-ARBA"/>
</dbReference>
<protein>
    <submittedName>
        <fullName evidence="4">Alcohol dehydrogenase, class IV</fullName>
    </submittedName>
</protein>
<dbReference type="AlphaFoldDB" id="A0A1I4QI19"/>
<dbReference type="Pfam" id="PF25137">
    <property type="entry name" value="ADH_Fe_C"/>
    <property type="match status" value="1"/>
</dbReference>
<proteinExistence type="predicted"/>
<evidence type="ECO:0000313" key="5">
    <source>
        <dbReference type="Proteomes" id="UP000199520"/>
    </source>
</evidence>
<dbReference type="InterPro" id="IPR056798">
    <property type="entry name" value="ADH_Fe_C"/>
</dbReference>
<feature type="domain" description="Alcohol dehydrogenase iron-type/glycerol dehydrogenase GldA" evidence="2">
    <location>
        <begin position="7"/>
        <end position="176"/>
    </location>
</feature>
<evidence type="ECO:0000256" key="1">
    <source>
        <dbReference type="ARBA" id="ARBA00023002"/>
    </source>
</evidence>
<dbReference type="FunFam" id="1.20.1090.10:FF:000001">
    <property type="entry name" value="Aldehyde-alcohol dehydrogenase"/>
    <property type="match status" value="1"/>
</dbReference>
<dbReference type="PANTHER" id="PTHR11496">
    <property type="entry name" value="ALCOHOL DEHYDROGENASE"/>
    <property type="match status" value="1"/>
</dbReference>
<dbReference type="PANTHER" id="PTHR11496:SF83">
    <property type="entry name" value="HYDROXYACID-OXOACID TRANSHYDROGENASE, MITOCHONDRIAL"/>
    <property type="match status" value="1"/>
</dbReference>
<dbReference type="FunFam" id="3.40.50.1970:FF:000003">
    <property type="entry name" value="Alcohol dehydrogenase, iron-containing"/>
    <property type="match status" value="1"/>
</dbReference>
<reference evidence="5" key="1">
    <citation type="submission" date="2016-10" db="EMBL/GenBank/DDBJ databases">
        <authorList>
            <person name="Varghese N."/>
            <person name="Submissions S."/>
        </authorList>
    </citation>
    <scope>NUCLEOTIDE SEQUENCE [LARGE SCALE GENOMIC DNA]</scope>
    <source>
        <strain evidence="5">DSM 13327</strain>
    </source>
</reference>
<dbReference type="InterPro" id="IPR039697">
    <property type="entry name" value="Alcohol_dehydrogenase_Fe"/>
</dbReference>
<organism evidence="4 5">
    <name type="scientific">Pelosinus propionicus DSM 13327</name>
    <dbReference type="NCBI Taxonomy" id="1123291"/>
    <lineage>
        <taxon>Bacteria</taxon>
        <taxon>Bacillati</taxon>
        <taxon>Bacillota</taxon>
        <taxon>Negativicutes</taxon>
        <taxon>Selenomonadales</taxon>
        <taxon>Sporomusaceae</taxon>
        <taxon>Pelosinus</taxon>
    </lineage>
</organism>
<dbReference type="Proteomes" id="UP000199520">
    <property type="component" value="Unassembled WGS sequence"/>
</dbReference>
<dbReference type="InterPro" id="IPR018211">
    <property type="entry name" value="ADH_Fe_CS"/>
</dbReference>
<dbReference type="OrthoDB" id="1623957at2"/>
<dbReference type="Pfam" id="PF00465">
    <property type="entry name" value="Fe-ADH"/>
    <property type="match status" value="1"/>
</dbReference>
<keyword evidence="1" id="KW-0560">Oxidoreductase</keyword>
<dbReference type="EMBL" id="FOTS01000103">
    <property type="protein sequence ID" value="SFM39687.1"/>
    <property type="molecule type" value="Genomic_DNA"/>
</dbReference>
<keyword evidence="5" id="KW-1185">Reference proteome</keyword>
<name>A0A1I4QI19_9FIRM</name>
<accession>A0A1I4QI19</accession>
<dbReference type="Gene3D" id="1.20.1090.10">
    <property type="entry name" value="Dehydroquinate synthase-like - alpha domain"/>
    <property type="match status" value="1"/>
</dbReference>
<dbReference type="Gene3D" id="3.40.50.1970">
    <property type="match status" value="1"/>
</dbReference>
<dbReference type="RefSeq" id="WP_090944829.1">
    <property type="nucleotide sequence ID" value="NZ_FOTS01000103.1"/>
</dbReference>
<sequence>MARFTIPRDVYYGPNAIEELKVLKGHKKAIIVSGSNFMIENQSLEKLTNVLKENGMQVQLFDRVESNPMISTVYRGAEVMRNYEPDVIVALGGGSPTDAAKAMWVFYENPELKFDDIKTPFSLPKLRKKAIFVAIGTTSGTATEVTSFSVITDDETKIKHPIADFEITPDIAIVDTEIPLSMPKKLTADSGMDAITHAVEAYVATAHTDLTDCLAIKAVQMVFENLVDSYNGSAEARKNVHVGQNLAGMSFSNALLGIVHSLAHKVGVVYGVTHGRCNAIMLPYVIEYNRAVAEDRFADIARALGLSGATNKQLTNSLIEAIKKLNGQLGIPLSYQAAGVDEKTFLDTIDTLTEAAVGDPCTLFNPRETKFENMKRVLTCSYYGTDVNF</sequence>
<dbReference type="SUPFAM" id="SSF56796">
    <property type="entry name" value="Dehydroquinate synthase-like"/>
    <property type="match status" value="1"/>
</dbReference>
<evidence type="ECO:0000259" key="3">
    <source>
        <dbReference type="Pfam" id="PF25137"/>
    </source>
</evidence>